<dbReference type="EMBL" id="JAUZQC010000019">
    <property type="protein sequence ID" value="KAK5854201.1"/>
    <property type="molecule type" value="Genomic_DNA"/>
</dbReference>
<evidence type="ECO:0008006" key="4">
    <source>
        <dbReference type="Google" id="ProtNLM"/>
    </source>
</evidence>
<reference evidence="2 3" key="2">
    <citation type="journal article" date="2023" name="Mol. Biol. Evol.">
        <title>Genomics of Secondarily Temperate Adaptation in the Only Non-Antarctic Icefish.</title>
        <authorList>
            <person name="Rivera-Colon A.G."/>
            <person name="Rayamajhi N."/>
            <person name="Minhas B.F."/>
            <person name="Madrigal G."/>
            <person name="Bilyk K.T."/>
            <person name="Yoon V."/>
            <person name="Hune M."/>
            <person name="Gregory S."/>
            <person name="Cheng C.H.C."/>
            <person name="Catchen J.M."/>
        </authorList>
    </citation>
    <scope>NUCLEOTIDE SEQUENCE [LARGE SCALE GENOMIC DNA]</scope>
    <source>
        <strain evidence="2">JMC-PN-2008</strain>
    </source>
</reference>
<comment type="caution">
    <text evidence="2">The sequence shown here is derived from an EMBL/GenBank/DDBJ whole genome shotgun (WGS) entry which is preliminary data.</text>
</comment>
<gene>
    <name evidence="2" type="ORF">PBY51_015292</name>
</gene>
<dbReference type="AlphaFoldDB" id="A0AAN8A8L0"/>
<keyword evidence="1" id="KW-0732">Signal</keyword>
<reference evidence="2 3" key="1">
    <citation type="journal article" date="2023" name="Genes (Basel)">
        <title>Chromosome-Level Genome Assembly and Circadian Gene Repertoire of the Patagonia Blennie Eleginops maclovinus-The Closest Ancestral Proxy of Antarctic Cryonotothenioids.</title>
        <authorList>
            <person name="Cheng C.C."/>
            <person name="Rivera-Colon A.G."/>
            <person name="Minhas B.F."/>
            <person name="Wilson L."/>
            <person name="Rayamajhi N."/>
            <person name="Vargas-Chacoff L."/>
            <person name="Catchen J.M."/>
        </authorList>
    </citation>
    <scope>NUCLEOTIDE SEQUENCE [LARGE SCALE GENOMIC DNA]</scope>
    <source>
        <strain evidence="2">JMC-PN-2008</strain>
    </source>
</reference>
<organism evidence="2 3">
    <name type="scientific">Eleginops maclovinus</name>
    <name type="common">Patagonian blennie</name>
    <name type="synonym">Eleginus maclovinus</name>
    <dbReference type="NCBI Taxonomy" id="56733"/>
    <lineage>
        <taxon>Eukaryota</taxon>
        <taxon>Metazoa</taxon>
        <taxon>Chordata</taxon>
        <taxon>Craniata</taxon>
        <taxon>Vertebrata</taxon>
        <taxon>Euteleostomi</taxon>
        <taxon>Actinopterygii</taxon>
        <taxon>Neopterygii</taxon>
        <taxon>Teleostei</taxon>
        <taxon>Neoteleostei</taxon>
        <taxon>Acanthomorphata</taxon>
        <taxon>Eupercaria</taxon>
        <taxon>Perciformes</taxon>
        <taxon>Notothenioidei</taxon>
        <taxon>Eleginopidae</taxon>
        <taxon>Eleginops</taxon>
    </lineage>
</organism>
<name>A0AAN8A8L0_ELEMC</name>
<proteinExistence type="predicted"/>
<dbReference type="Proteomes" id="UP001346869">
    <property type="component" value="Unassembled WGS sequence"/>
</dbReference>
<evidence type="ECO:0000313" key="3">
    <source>
        <dbReference type="Proteomes" id="UP001346869"/>
    </source>
</evidence>
<protein>
    <recommendedName>
        <fullName evidence="4">Secreted protein</fullName>
    </recommendedName>
</protein>
<evidence type="ECO:0000313" key="2">
    <source>
        <dbReference type="EMBL" id="KAK5854201.1"/>
    </source>
</evidence>
<sequence>METGLWRSVSESLLALSMVLVWCVVQHGSLACPRVPVSGLCAVEAQLGASQLFCLWGASAAFEPRDAPPVKLTVLKNVAACDEAGDTSMRKFTNDPRAAH</sequence>
<evidence type="ECO:0000256" key="1">
    <source>
        <dbReference type="SAM" id="SignalP"/>
    </source>
</evidence>
<keyword evidence="3" id="KW-1185">Reference proteome</keyword>
<feature type="signal peptide" evidence="1">
    <location>
        <begin position="1"/>
        <end position="31"/>
    </location>
</feature>
<accession>A0AAN8A8L0</accession>
<dbReference type="PROSITE" id="PS51257">
    <property type="entry name" value="PROKAR_LIPOPROTEIN"/>
    <property type="match status" value="1"/>
</dbReference>
<feature type="chain" id="PRO_5042845156" description="Secreted protein" evidence="1">
    <location>
        <begin position="32"/>
        <end position="100"/>
    </location>
</feature>